<dbReference type="InterPro" id="IPR032675">
    <property type="entry name" value="LRR_dom_sf"/>
</dbReference>
<dbReference type="SUPFAM" id="SSF52058">
    <property type="entry name" value="L domain-like"/>
    <property type="match status" value="1"/>
</dbReference>
<sequence length="565" mass="63292">MLKLANESCKCLPQNLFQLLRLFAPNVDGASTSGVDAGGLGTKSSHEDSVLVLKLLVLFGIVYLACFFRHTKGGTEAIEGIMMDLDEEGESHLNAKFLNWHGYPLKCLPSNFNPTNLLELELPSSTIHHLWTGSKRLEILKVINLSDSKFLSKTPNFSRVPNLERLVLRGCAGLHQLHQSLENLKHPIQLDLKDCKKLTTIPFNICLESLNILFSHSQGLKLTNWFSFGSSLRVLNLSDCNLWDGDLPNDLHSLASVEILDLSQNHFTILPESISHLVNLRDLVLEECFNLLCLPKLPLSVRDVEARDCVSLKEYYNQEKQIPSSEMGITCIPCPTSTEPTQSYKINQLGLSPIHLRTMAQQYLEVLTWQQKFYYFLIPYPSFILSCFDKKRYGFSITPHCPPDYISEENPRIGIALGAAFKVQEHEISKNNNSKPSCEFIIKLETDECPLKSALVFDGNEVESESTMGLSVFYIPMNLITGWLNQCCCIAVSITTDNPFVKVKWSGASVLYQQNAGTFIGNIVKAFFGSPGRYHKSIVHHILNSLKRVQSSTLLDGGAVTRLHG</sequence>
<dbReference type="InterPro" id="IPR044974">
    <property type="entry name" value="Disease_R_plants"/>
</dbReference>
<dbReference type="PANTHER" id="PTHR11017:SF578">
    <property type="entry name" value="ADP-RIBOSYL CYCLASE_CYCLIC ADP-RIBOSE HYDROLASE"/>
    <property type="match status" value="1"/>
</dbReference>
<evidence type="ECO:0000313" key="2">
    <source>
        <dbReference type="Proteomes" id="UP001642487"/>
    </source>
</evidence>
<protein>
    <submittedName>
        <fullName evidence="1">Uncharacterized protein</fullName>
    </submittedName>
</protein>
<reference evidence="1 2" key="1">
    <citation type="submission" date="2024-03" db="EMBL/GenBank/DDBJ databases">
        <authorList>
            <person name="Gkanogiannis A."/>
            <person name="Becerra Lopez-Lavalle L."/>
        </authorList>
    </citation>
    <scope>NUCLEOTIDE SEQUENCE [LARGE SCALE GENOMIC DNA]</scope>
</reference>
<proteinExistence type="predicted"/>
<evidence type="ECO:0000313" key="1">
    <source>
        <dbReference type="EMBL" id="CAK9313996.1"/>
    </source>
</evidence>
<dbReference type="EMBL" id="OZ021745">
    <property type="protein sequence ID" value="CAK9313996.1"/>
    <property type="molecule type" value="Genomic_DNA"/>
</dbReference>
<organism evidence="1 2">
    <name type="scientific">Citrullus colocynthis</name>
    <name type="common">colocynth</name>
    <dbReference type="NCBI Taxonomy" id="252529"/>
    <lineage>
        <taxon>Eukaryota</taxon>
        <taxon>Viridiplantae</taxon>
        <taxon>Streptophyta</taxon>
        <taxon>Embryophyta</taxon>
        <taxon>Tracheophyta</taxon>
        <taxon>Spermatophyta</taxon>
        <taxon>Magnoliopsida</taxon>
        <taxon>eudicotyledons</taxon>
        <taxon>Gunneridae</taxon>
        <taxon>Pentapetalae</taxon>
        <taxon>rosids</taxon>
        <taxon>fabids</taxon>
        <taxon>Cucurbitales</taxon>
        <taxon>Cucurbitaceae</taxon>
        <taxon>Benincaseae</taxon>
        <taxon>Citrullus</taxon>
    </lineage>
</organism>
<dbReference type="PANTHER" id="PTHR11017">
    <property type="entry name" value="LEUCINE-RICH REPEAT-CONTAINING PROTEIN"/>
    <property type="match status" value="1"/>
</dbReference>
<accession>A0ABP0Y0N8</accession>
<gene>
    <name evidence="1" type="ORF">CITCOLO1_LOCUS5737</name>
</gene>
<dbReference type="Proteomes" id="UP001642487">
    <property type="component" value="Chromosome 11"/>
</dbReference>
<name>A0ABP0Y0N8_9ROSI</name>
<dbReference type="Gene3D" id="3.80.10.10">
    <property type="entry name" value="Ribonuclease Inhibitor"/>
    <property type="match status" value="1"/>
</dbReference>
<keyword evidence="2" id="KW-1185">Reference proteome</keyword>